<feature type="transmembrane region" description="Helical" evidence="1">
    <location>
        <begin position="98"/>
        <end position="121"/>
    </location>
</feature>
<keyword evidence="1" id="KW-0472">Membrane</keyword>
<keyword evidence="3" id="KW-1185">Reference proteome</keyword>
<evidence type="ECO:0000313" key="3">
    <source>
        <dbReference type="Proteomes" id="UP001216907"/>
    </source>
</evidence>
<dbReference type="RefSeq" id="WP_277858922.1">
    <property type="nucleotide sequence ID" value="NZ_JARRAG010000001.1"/>
</dbReference>
<gene>
    <name evidence="2" type="ORF">PZE19_02055</name>
</gene>
<feature type="transmembrane region" description="Helical" evidence="1">
    <location>
        <begin position="74"/>
        <end position="92"/>
    </location>
</feature>
<keyword evidence="1" id="KW-0812">Transmembrane</keyword>
<reference evidence="2 3" key="1">
    <citation type="submission" date="2023-03" db="EMBL/GenBank/DDBJ databases">
        <title>Paludisphaera mucosa sp. nov. a novel planctomycete from northern fen.</title>
        <authorList>
            <person name="Ivanova A."/>
        </authorList>
    </citation>
    <scope>NUCLEOTIDE SEQUENCE [LARGE SCALE GENOMIC DNA]</scope>
    <source>
        <strain evidence="2 3">Pla2</strain>
    </source>
</reference>
<proteinExistence type="predicted"/>
<dbReference type="Proteomes" id="UP001216907">
    <property type="component" value="Unassembled WGS sequence"/>
</dbReference>
<feature type="transmembrane region" description="Helical" evidence="1">
    <location>
        <begin position="43"/>
        <end position="62"/>
    </location>
</feature>
<accession>A0ABT6F4P5</accession>
<dbReference type="EMBL" id="JARRAG010000001">
    <property type="protein sequence ID" value="MDG3002558.1"/>
    <property type="molecule type" value="Genomic_DNA"/>
</dbReference>
<organism evidence="2 3">
    <name type="scientific">Paludisphaera mucosa</name>
    <dbReference type="NCBI Taxonomy" id="3030827"/>
    <lineage>
        <taxon>Bacteria</taxon>
        <taxon>Pseudomonadati</taxon>
        <taxon>Planctomycetota</taxon>
        <taxon>Planctomycetia</taxon>
        <taxon>Isosphaerales</taxon>
        <taxon>Isosphaeraceae</taxon>
        <taxon>Paludisphaera</taxon>
    </lineage>
</organism>
<name>A0ABT6F4P5_9BACT</name>
<sequence>MLKALFALSAALEVATGIALLARPSEATVLALGSPLHTPAALTIGRVLGAALLALGAACGLAHREASSPAARGLVAAMTLYNVGVAAVLAQAGLVAGLFGVALLPAVVLHAALAAWCVFCLRVKAP</sequence>
<comment type="caution">
    <text evidence="2">The sequence shown here is derived from an EMBL/GenBank/DDBJ whole genome shotgun (WGS) entry which is preliminary data.</text>
</comment>
<keyword evidence="1" id="KW-1133">Transmembrane helix</keyword>
<evidence type="ECO:0000313" key="2">
    <source>
        <dbReference type="EMBL" id="MDG3002558.1"/>
    </source>
</evidence>
<evidence type="ECO:0000256" key="1">
    <source>
        <dbReference type="SAM" id="Phobius"/>
    </source>
</evidence>
<protein>
    <submittedName>
        <fullName evidence="2">Uncharacterized protein</fullName>
    </submittedName>
</protein>